<feature type="compositionally biased region" description="Acidic residues" evidence="9">
    <location>
        <begin position="549"/>
        <end position="569"/>
    </location>
</feature>
<dbReference type="GO" id="GO:0016887">
    <property type="term" value="F:ATP hydrolysis activity"/>
    <property type="evidence" value="ECO:0007669"/>
    <property type="project" value="InterPro"/>
</dbReference>
<evidence type="ECO:0000256" key="9">
    <source>
        <dbReference type="SAM" id="MobiDB-lite"/>
    </source>
</evidence>
<organism evidence="12 13">
    <name type="scientific">Aspergillus versicolor CBS 583.65</name>
    <dbReference type="NCBI Taxonomy" id="1036611"/>
    <lineage>
        <taxon>Eukaryota</taxon>
        <taxon>Fungi</taxon>
        <taxon>Dikarya</taxon>
        <taxon>Ascomycota</taxon>
        <taxon>Pezizomycotina</taxon>
        <taxon>Eurotiomycetes</taxon>
        <taxon>Eurotiomycetidae</taxon>
        <taxon>Eurotiales</taxon>
        <taxon>Aspergillaceae</taxon>
        <taxon>Aspergillus</taxon>
        <taxon>Aspergillus subgen. Nidulantes</taxon>
    </lineage>
</organism>
<accession>A0A1L9PC51</accession>
<dbReference type="GO" id="GO:0005524">
    <property type="term" value="F:ATP binding"/>
    <property type="evidence" value="ECO:0007669"/>
    <property type="project" value="UniProtKB-KW"/>
</dbReference>
<dbReference type="InterPro" id="IPR027417">
    <property type="entry name" value="P-loop_NTPase"/>
</dbReference>
<dbReference type="InterPro" id="IPR038718">
    <property type="entry name" value="SNF2-like_sf"/>
</dbReference>
<dbReference type="GO" id="GO:0004386">
    <property type="term" value="F:helicase activity"/>
    <property type="evidence" value="ECO:0007669"/>
    <property type="project" value="UniProtKB-KW"/>
</dbReference>
<dbReference type="InterPro" id="IPR044574">
    <property type="entry name" value="ARIP4-like"/>
</dbReference>
<dbReference type="SMART" id="SM00490">
    <property type="entry name" value="HELICc"/>
    <property type="match status" value="1"/>
</dbReference>
<dbReference type="InterPro" id="IPR049730">
    <property type="entry name" value="SNF2/RAD54-like_C"/>
</dbReference>
<dbReference type="STRING" id="1036611.A0A1L9PC51"/>
<dbReference type="SMART" id="SM00487">
    <property type="entry name" value="DEXDc"/>
    <property type="match status" value="1"/>
</dbReference>
<dbReference type="PANTHER" id="PTHR45797">
    <property type="entry name" value="RAD54-LIKE"/>
    <property type="match status" value="1"/>
</dbReference>
<keyword evidence="7" id="KW-0238">DNA-binding</keyword>
<proteinExistence type="inferred from homology"/>
<evidence type="ECO:0000256" key="1">
    <source>
        <dbReference type="ARBA" id="ARBA00004123"/>
    </source>
</evidence>
<evidence type="ECO:0000256" key="2">
    <source>
        <dbReference type="ARBA" id="ARBA00007025"/>
    </source>
</evidence>
<feature type="region of interest" description="Disordered" evidence="9">
    <location>
        <begin position="156"/>
        <end position="197"/>
    </location>
</feature>
<evidence type="ECO:0000256" key="8">
    <source>
        <dbReference type="ARBA" id="ARBA00023242"/>
    </source>
</evidence>
<dbReference type="CDD" id="cd18007">
    <property type="entry name" value="DEXHc_ATRX-like"/>
    <property type="match status" value="1"/>
</dbReference>
<feature type="compositionally biased region" description="Polar residues" evidence="9">
    <location>
        <begin position="1654"/>
        <end position="1671"/>
    </location>
</feature>
<dbReference type="InterPro" id="IPR013761">
    <property type="entry name" value="SAM/pointed_sf"/>
</dbReference>
<sequence length="1690" mass="190392">MEYSNADPLDWTVDEVVNFLCYNPETPWSKSNSSTPRPNPASFAKAIRDNLITGEVLLQDVDKNVLKDDLDLKAVGHRGSIMRAIGFLQQCSPKFQTSKSEQSLVLPSSSPLQLLPHLQHTNAHSSPAQYSKPVPPTAPSTPSLNKLPAAAAVSGTLNTGRGLDNPHGAIENSPEINVPAGPREVPEARTSNRSRSHENIVVDEHGKKRRRLNLTTFVESRGGDVISEISSNEKSKSWYMGPNALTLDQVFYSSDLEGDDQTFTLVPSKLPNAQRIFVNRRLSYFFQQSPIELGSGHGFSQKAIVPYKSSIIKSSNDGYFTLYTAENGAINVSKERINDWPRLGHQARVNDEAQSPSELPKPSDPFSYLLQKYPAEEGSGDAFPIYGDSGSEGDFDEETWREMEEEQSEPIPHQQRKLGPTEVEYIIKDCVSAYEAYWRESHMPREYCKARKLWLVARRGNRVNQETKALVRDIGLLAARLQKLQEEIRKNEYTTAAELRTQCECLELTVFNIQKQKFRVSVLEQEKCPPRVPAPPKPRNPPKLRTGDEETLDSESDFAENDTFDDFIIDDIGTPKVLEAENSPDTSSSSDGDDDIISVSGIRRKTQGQPPKVFGSSSPSISPPPPPAWPLHEKPEVIDLTMEEPDDLRIETPPLNPVGSAKSNYQGATLLRSSTSMSPPPSIGSLEGSALVKTENDTRSPRPKINDIEGILSLDWEFFEARKDRRRLLAKLIGGLADDERTKLATHIPEYQFSKLKLLVRRALKSLGSGRVDVPGMNSNENRLIMRTASFYVAWLNCIRLDVEGIPKKDIQKALNRLDSDGFDRYYDELIEQLRNCRAWKQKTETTDPDSDQEPHDTPHKKRKREVKESQSAKMTQASAQRRVAQQEKQREKLEKRLNSMGLGNDNPSRQAVSFKDPIIYLNSHIGQHVKPHQLKGIQFMWRELIEDKDRQGCLLAHTMGLGKTMQVISLLTTIYEASASSDPRISRQVPEALRPLQTLIICPASLIENWQDEFHMWSPKIWPMVRRVSTAKEESLNARLQQISAWYDDGGVLLISYDIFRRWISNKETGKRGKPLSDADHDMVKRWLLQGPNLIIADEAHKMKNASSTTYLAAIQFRSTSRIALTGSPLANNLSDYYTMVNWIAEDYLGSAVEFKANYIEPIEQGLYADSTHTERRRSLMRLQVLKQILEPKINRADITVLAGDLPPKVEFVLTVPLTKLQKAAYDSYVSFALRDRMEDIAQTQLWSWLAILGLCCKHPASFWEKLESRVQDAAAKMSDGEQQPIPGDESIDKIGIPDSEGLVAEQRDLFAQVTDLKAVELSARTEIVNRIIDESIKAGDKVLIFSQSLPALNYLEHVLQASGRRYSRLDGQTLIPTRQAAIKQFNQGQLQVYLISTRAGGLGLNIQGANRVIIFDFSFSPTWEEQAVGRAYRLGQQKPVYVYRFLTGGTYEEIIHHKAIFKTQLSVRVVDKKNPIRFAFKKPGDYLFPAKPVPQQDISEYIGKDKLVLDNILREDQAKNTEDRLIRDIILTETFQREDNDKLTDEEKRSVQEEFDDENLRRRDPVAYNKRFLEKQMKLIQQQNYARSSSSVAHGVYQPSVPQGTTYGGQHAPQQGSVLYPDQRQGLQFQVPNSAHNNGPPALVPDMISYQPPKSTCESGALSPFTNTPPIGDARENTHVHPTGPSSQ</sequence>
<comment type="similarity">
    <text evidence="2">Belongs to the SNF2/RAD54 helicase family.</text>
</comment>
<dbReference type="Pfam" id="PF00176">
    <property type="entry name" value="SNF2-rel_dom"/>
    <property type="match status" value="1"/>
</dbReference>
<reference evidence="13" key="1">
    <citation type="journal article" date="2017" name="Genome Biol.">
        <title>Comparative genomics reveals high biological diversity and specific adaptations in the industrially and medically important fungal genus Aspergillus.</title>
        <authorList>
            <person name="de Vries R.P."/>
            <person name="Riley R."/>
            <person name="Wiebenga A."/>
            <person name="Aguilar-Osorio G."/>
            <person name="Amillis S."/>
            <person name="Uchima C.A."/>
            <person name="Anderluh G."/>
            <person name="Asadollahi M."/>
            <person name="Askin M."/>
            <person name="Barry K."/>
            <person name="Battaglia E."/>
            <person name="Bayram O."/>
            <person name="Benocci T."/>
            <person name="Braus-Stromeyer S.A."/>
            <person name="Caldana C."/>
            <person name="Canovas D."/>
            <person name="Cerqueira G.C."/>
            <person name="Chen F."/>
            <person name="Chen W."/>
            <person name="Choi C."/>
            <person name="Clum A."/>
            <person name="Dos Santos R.A."/>
            <person name="Damasio A.R."/>
            <person name="Diallinas G."/>
            <person name="Emri T."/>
            <person name="Fekete E."/>
            <person name="Flipphi M."/>
            <person name="Freyberg S."/>
            <person name="Gallo A."/>
            <person name="Gournas C."/>
            <person name="Habgood R."/>
            <person name="Hainaut M."/>
            <person name="Harispe M.L."/>
            <person name="Henrissat B."/>
            <person name="Hilden K.S."/>
            <person name="Hope R."/>
            <person name="Hossain A."/>
            <person name="Karabika E."/>
            <person name="Karaffa L."/>
            <person name="Karanyi Z."/>
            <person name="Krasevec N."/>
            <person name="Kuo A."/>
            <person name="Kusch H."/>
            <person name="LaButti K."/>
            <person name="Lagendijk E.L."/>
            <person name="Lapidus A."/>
            <person name="Levasseur A."/>
            <person name="Lindquist E."/>
            <person name="Lipzen A."/>
            <person name="Logrieco A.F."/>
            <person name="MacCabe A."/>
            <person name="Maekelae M.R."/>
            <person name="Malavazi I."/>
            <person name="Melin P."/>
            <person name="Meyer V."/>
            <person name="Mielnichuk N."/>
            <person name="Miskei M."/>
            <person name="Molnar A.P."/>
            <person name="Mule G."/>
            <person name="Ngan C.Y."/>
            <person name="Orejas M."/>
            <person name="Orosz E."/>
            <person name="Ouedraogo J.P."/>
            <person name="Overkamp K.M."/>
            <person name="Park H.-S."/>
            <person name="Perrone G."/>
            <person name="Piumi F."/>
            <person name="Punt P.J."/>
            <person name="Ram A.F."/>
            <person name="Ramon A."/>
            <person name="Rauscher S."/>
            <person name="Record E."/>
            <person name="Riano-Pachon D.M."/>
            <person name="Robert V."/>
            <person name="Roehrig J."/>
            <person name="Ruller R."/>
            <person name="Salamov A."/>
            <person name="Salih N.S."/>
            <person name="Samson R.A."/>
            <person name="Sandor E."/>
            <person name="Sanguinetti M."/>
            <person name="Schuetze T."/>
            <person name="Sepcic K."/>
            <person name="Shelest E."/>
            <person name="Sherlock G."/>
            <person name="Sophianopoulou V."/>
            <person name="Squina F.M."/>
            <person name="Sun H."/>
            <person name="Susca A."/>
            <person name="Todd R.B."/>
            <person name="Tsang A."/>
            <person name="Unkles S.E."/>
            <person name="van de Wiele N."/>
            <person name="van Rossen-Uffink D."/>
            <person name="Oliveira J.V."/>
            <person name="Vesth T.C."/>
            <person name="Visser J."/>
            <person name="Yu J.-H."/>
            <person name="Zhou M."/>
            <person name="Andersen M.R."/>
            <person name="Archer D.B."/>
            <person name="Baker S.E."/>
            <person name="Benoit I."/>
            <person name="Brakhage A.A."/>
            <person name="Braus G.H."/>
            <person name="Fischer R."/>
            <person name="Frisvad J.C."/>
            <person name="Goldman G.H."/>
            <person name="Houbraken J."/>
            <person name="Oakley B."/>
            <person name="Pocsi I."/>
            <person name="Scazzocchio C."/>
            <person name="Seiboth B."/>
            <person name="vanKuyk P.A."/>
            <person name="Wortman J."/>
            <person name="Dyer P.S."/>
            <person name="Grigoriev I.V."/>
        </authorList>
    </citation>
    <scope>NUCLEOTIDE SEQUENCE [LARGE SCALE GENOMIC DNA]</scope>
    <source>
        <strain evidence="13">CBS 583.65</strain>
    </source>
</reference>
<evidence type="ECO:0000256" key="6">
    <source>
        <dbReference type="ARBA" id="ARBA00022840"/>
    </source>
</evidence>
<feature type="domain" description="Helicase ATP-binding" evidence="10">
    <location>
        <begin position="945"/>
        <end position="1148"/>
    </location>
</feature>
<evidence type="ECO:0000313" key="12">
    <source>
        <dbReference type="EMBL" id="OJI99024.1"/>
    </source>
</evidence>
<dbReference type="EMBL" id="KV878126">
    <property type="protein sequence ID" value="OJI99024.1"/>
    <property type="molecule type" value="Genomic_DNA"/>
</dbReference>
<evidence type="ECO:0000313" key="13">
    <source>
        <dbReference type="Proteomes" id="UP000184073"/>
    </source>
</evidence>
<feature type="compositionally biased region" description="Pro residues" evidence="9">
    <location>
        <begin position="530"/>
        <end position="541"/>
    </location>
</feature>
<evidence type="ECO:0000256" key="5">
    <source>
        <dbReference type="ARBA" id="ARBA00022806"/>
    </source>
</evidence>
<dbReference type="InterPro" id="IPR001650">
    <property type="entry name" value="Helicase_C-like"/>
</dbReference>
<dbReference type="Gene3D" id="1.10.150.50">
    <property type="entry name" value="Transcription Factor, Ets-1"/>
    <property type="match status" value="1"/>
</dbReference>
<feature type="domain" description="Helicase C-terminal" evidence="11">
    <location>
        <begin position="1325"/>
        <end position="1478"/>
    </location>
</feature>
<feature type="region of interest" description="Disordered" evidence="9">
    <location>
        <begin position="1653"/>
        <end position="1690"/>
    </location>
</feature>
<gene>
    <name evidence="12" type="ORF">ASPVEDRAFT_186896</name>
</gene>
<feature type="region of interest" description="Disordered" evidence="9">
    <location>
        <begin position="673"/>
        <end position="702"/>
    </location>
</feature>
<dbReference type="PANTHER" id="PTHR45797:SF1">
    <property type="entry name" value="HELICASE ARIP4"/>
    <property type="match status" value="1"/>
</dbReference>
<evidence type="ECO:0000259" key="10">
    <source>
        <dbReference type="PROSITE" id="PS51192"/>
    </source>
</evidence>
<dbReference type="Pfam" id="PF00271">
    <property type="entry name" value="Helicase_C"/>
    <property type="match status" value="1"/>
</dbReference>
<dbReference type="Proteomes" id="UP000184073">
    <property type="component" value="Unassembled WGS sequence"/>
</dbReference>
<dbReference type="SUPFAM" id="SSF47769">
    <property type="entry name" value="SAM/Pointed domain"/>
    <property type="match status" value="1"/>
</dbReference>
<feature type="region of interest" description="Disordered" evidence="9">
    <location>
        <begin position="843"/>
        <end position="892"/>
    </location>
</feature>
<dbReference type="Pfam" id="PF24580">
    <property type="entry name" value="DUF7607"/>
    <property type="match status" value="1"/>
</dbReference>
<evidence type="ECO:0000256" key="4">
    <source>
        <dbReference type="ARBA" id="ARBA00022801"/>
    </source>
</evidence>
<dbReference type="PROSITE" id="PS51194">
    <property type="entry name" value="HELICASE_CTER"/>
    <property type="match status" value="1"/>
</dbReference>
<dbReference type="InterPro" id="IPR000330">
    <property type="entry name" value="SNF2_N"/>
</dbReference>
<dbReference type="CDD" id="cd18793">
    <property type="entry name" value="SF2_C_SNF"/>
    <property type="match status" value="1"/>
</dbReference>
<dbReference type="VEuPathDB" id="FungiDB:ASPVEDRAFT_186896"/>
<dbReference type="PROSITE" id="PS51192">
    <property type="entry name" value="HELICASE_ATP_BIND_1"/>
    <property type="match status" value="1"/>
</dbReference>
<dbReference type="Gene3D" id="3.40.50.300">
    <property type="entry name" value="P-loop containing nucleotide triphosphate hydrolases"/>
    <property type="match status" value="1"/>
</dbReference>
<keyword evidence="13" id="KW-1185">Reference proteome</keyword>
<keyword evidence="6" id="KW-0067">ATP-binding</keyword>
<dbReference type="GeneID" id="63724499"/>
<keyword evidence="3" id="KW-0547">Nucleotide-binding</keyword>
<evidence type="ECO:0000259" key="11">
    <source>
        <dbReference type="PROSITE" id="PS51194"/>
    </source>
</evidence>
<dbReference type="InterPro" id="IPR056026">
    <property type="entry name" value="DUF7607"/>
</dbReference>
<dbReference type="SUPFAM" id="SSF52540">
    <property type="entry name" value="P-loop containing nucleoside triphosphate hydrolases"/>
    <property type="match status" value="2"/>
</dbReference>
<keyword evidence="4" id="KW-0378">Hydrolase</keyword>
<dbReference type="GO" id="GO:0005634">
    <property type="term" value="C:nucleus"/>
    <property type="evidence" value="ECO:0007669"/>
    <property type="project" value="UniProtKB-SubCell"/>
</dbReference>
<keyword evidence="5" id="KW-0347">Helicase</keyword>
<protein>
    <recommendedName>
        <fullName evidence="14">SNF2 family helicase/ATPase</fullName>
    </recommendedName>
</protein>
<dbReference type="RefSeq" id="XP_040664787.1">
    <property type="nucleotide sequence ID" value="XM_040808988.1"/>
</dbReference>
<comment type="subcellular location">
    <subcellularLocation>
        <location evidence="1">Nucleus</location>
    </subcellularLocation>
</comment>
<evidence type="ECO:0008006" key="14">
    <source>
        <dbReference type="Google" id="ProtNLM"/>
    </source>
</evidence>
<evidence type="ECO:0000256" key="7">
    <source>
        <dbReference type="ARBA" id="ARBA00023125"/>
    </source>
</evidence>
<dbReference type="OrthoDB" id="2020972at2759"/>
<dbReference type="GO" id="GO:0003677">
    <property type="term" value="F:DNA binding"/>
    <property type="evidence" value="ECO:0007669"/>
    <property type="project" value="UniProtKB-KW"/>
</dbReference>
<feature type="region of interest" description="Disordered" evidence="9">
    <location>
        <begin position="528"/>
        <end position="629"/>
    </location>
</feature>
<feature type="region of interest" description="Disordered" evidence="9">
    <location>
        <begin position="122"/>
        <end position="142"/>
    </location>
</feature>
<keyword evidence="8" id="KW-0539">Nucleus</keyword>
<dbReference type="Gene3D" id="3.40.50.10810">
    <property type="entry name" value="Tandem AAA-ATPase domain"/>
    <property type="match status" value="1"/>
</dbReference>
<dbReference type="InterPro" id="IPR014001">
    <property type="entry name" value="Helicase_ATP-bd"/>
</dbReference>
<evidence type="ECO:0000256" key="3">
    <source>
        <dbReference type="ARBA" id="ARBA00022741"/>
    </source>
</evidence>
<name>A0A1L9PC51_ASPVE</name>